<organism evidence="2">
    <name type="scientific">marine sediment metagenome</name>
    <dbReference type="NCBI Taxonomy" id="412755"/>
    <lineage>
        <taxon>unclassified sequences</taxon>
        <taxon>metagenomes</taxon>
        <taxon>ecological metagenomes</taxon>
    </lineage>
</organism>
<dbReference type="EMBL" id="LAZR01039353">
    <property type="protein sequence ID" value="KKL17199.1"/>
    <property type="molecule type" value="Genomic_DNA"/>
</dbReference>
<proteinExistence type="predicted"/>
<sequence>MTDRWAAWPLVCLLALSGLSCKGRPKSAQVRIGRNSWQVEIAADDATRQRGLAKRTEVPAGTGMLFVFAREEVLSFHMLDCLVPLDIAFISSDRRIVWIREMLVEVDPAHPTGVYVSGPDERPVQPAPLGLGEGRGTHLALDLAPLGVELIEARGDRRGLLRVVAAQQPRAQVRLADTPPGIDPRPHHEPQVMRAWRRIQPRHVAKRHQPGPVAPGHHDQPLADQRAVGPDQGGDCAAVSDLT</sequence>
<feature type="region of interest" description="Disordered" evidence="1">
    <location>
        <begin position="205"/>
        <end position="243"/>
    </location>
</feature>
<dbReference type="PROSITE" id="PS51257">
    <property type="entry name" value="PROKAR_LIPOPROTEIN"/>
    <property type="match status" value="1"/>
</dbReference>
<evidence type="ECO:0000313" key="2">
    <source>
        <dbReference type="EMBL" id="KKL17199.1"/>
    </source>
</evidence>
<gene>
    <name evidence="2" type="ORF">LCGC14_2487940</name>
</gene>
<dbReference type="PANTHER" id="PTHR37953:SF1">
    <property type="entry name" value="UPF0127 PROTEIN MJ1496"/>
    <property type="match status" value="1"/>
</dbReference>
<name>A0A0F9B5P5_9ZZZZ</name>
<protein>
    <recommendedName>
        <fullName evidence="3">DUF192 domain-containing protein</fullName>
    </recommendedName>
</protein>
<dbReference type="InterPro" id="IPR003795">
    <property type="entry name" value="DUF192"/>
</dbReference>
<accession>A0A0F9B5P5</accession>
<dbReference type="Gene3D" id="2.60.120.1140">
    <property type="entry name" value="Protein of unknown function DUF192"/>
    <property type="match status" value="1"/>
</dbReference>
<reference evidence="2" key="1">
    <citation type="journal article" date="2015" name="Nature">
        <title>Complex archaea that bridge the gap between prokaryotes and eukaryotes.</title>
        <authorList>
            <person name="Spang A."/>
            <person name="Saw J.H."/>
            <person name="Jorgensen S.L."/>
            <person name="Zaremba-Niedzwiedzka K."/>
            <person name="Martijn J."/>
            <person name="Lind A.E."/>
            <person name="van Eijk R."/>
            <person name="Schleper C."/>
            <person name="Guy L."/>
            <person name="Ettema T.J."/>
        </authorList>
    </citation>
    <scope>NUCLEOTIDE SEQUENCE</scope>
</reference>
<dbReference type="Pfam" id="PF02643">
    <property type="entry name" value="DUF192"/>
    <property type="match status" value="1"/>
</dbReference>
<evidence type="ECO:0008006" key="3">
    <source>
        <dbReference type="Google" id="ProtNLM"/>
    </source>
</evidence>
<comment type="caution">
    <text evidence="2">The sequence shown here is derived from an EMBL/GenBank/DDBJ whole genome shotgun (WGS) entry which is preliminary data.</text>
</comment>
<dbReference type="InterPro" id="IPR038695">
    <property type="entry name" value="Saro_0823-like_sf"/>
</dbReference>
<dbReference type="PANTHER" id="PTHR37953">
    <property type="entry name" value="UPF0127 PROTEIN MJ1496"/>
    <property type="match status" value="1"/>
</dbReference>
<evidence type="ECO:0000256" key="1">
    <source>
        <dbReference type="SAM" id="MobiDB-lite"/>
    </source>
</evidence>
<dbReference type="AlphaFoldDB" id="A0A0F9B5P5"/>